<keyword evidence="2" id="KW-1185">Reference proteome</keyword>
<accession>A0ACB7I1A3</accession>
<dbReference type="EMBL" id="CM004389">
    <property type="protein sequence ID" value="KAG8657648.1"/>
    <property type="molecule type" value="Genomic_DNA"/>
</dbReference>
<organism evidence="1 2">
    <name type="scientific">Manihot esculenta</name>
    <name type="common">Cassava</name>
    <name type="synonym">Jatropha manihot</name>
    <dbReference type="NCBI Taxonomy" id="3983"/>
    <lineage>
        <taxon>Eukaryota</taxon>
        <taxon>Viridiplantae</taxon>
        <taxon>Streptophyta</taxon>
        <taxon>Embryophyta</taxon>
        <taxon>Tracheophyta</taxon>
        <taxon>Spermatophyta</taxon>
        <taxon>Magnoliopsida</taxon>
        <taxon>eudicotyledons</taxon>
        <taxon>Gunneridae</taxon>
        <taxon>Pentapetalae</taxon>
        <taxon>rosids</taxon>
        <taxon>fabids</taxon>
        <taxon>Malpighiales</taxon>
        <taxon>Euphorbiaceae</taxon>
        <taxon>Crotonoideae</taxon>
        <taxon>Manihoteae</taxon>
        <taxon>Manihot</taxon>
    </lineage>
</organism>
<gene>
    <name evidence="1" type="ORF">MANES_03G081216v8</name>
</gene>
<protein>
    <submittedName>
        <fullName evidence="1">Uncharacterized protein</fullName>
    </submittedName>
</protein>
<evidence type="ECO:0000313" key="2">
    <source>
        <dbReference type="Proteomes" id="UP000091857"/>
    </source>
</evidence>
<dbReference type="Proteomes" id="UP000091857">
    <property type="component" value="Chromosome 3"/>
</dbReference>
<name>A0ACB7I1A3_MANES</name>
<sequence>MENPPILKFHSFELLQFIFHSIAPLFFKSYWISYKQYL</sequence>
<comment type="caution">
    <text evidence="1">The sequence shown here is derived from an EMBL/GenBank/DDBJ whole genome shotgun (WGS) entry which is preliminary data.</text>
</comment>
<proteinExistence type="predicted"/>
<evidence type="ECO:0000313" key="1">
    <source>
        <dbReference type="EMBL" id="KAG8657648.1"/>
    </source>
</evidence>
<reference evidence="2" key="1">
    <citation type="journal article" date="2016" name="Nat. Biotechnol.">
        <title>Sequencing wild and cultivated cassava and related species reveals extensive interspecific hybridization and genetic diversity.</title>
        <authorList>
            <person name="Bredeson J.V."/>
            <person name="Lyons J.B."/>
            <person name="Prochnik S.E."/>
            <person name="Wu G.A."/>
            <person name="Ha C.M."/>
            <person name="Edsinger-Gonzales E."/>
            <person name="Grimwood J."/>
            <person name="Schmutz J."/>
            <person name="Rabbi I.Y."/>
            <person name="Egesi C."/>
            <person name="Nauluvula P."/>
            <person name="Lebot V."/>
            <person name="Ndunguru J."/>
            <person name="Mkamilo G."/>
            <person name="Bart R.S."/>
            <person name="Setter T.L."/>
            <person name="Gleadow R.M."/>
            <person name="Kulakow P."/>
            <person name="Ferguson M.E."/>
            <person name="Rounsley S."/>
            <person name="Rokhsar D.S."/>
        </authorList>
    </citation>
    <scope>NUCLEOTIDE SEQUENCE [LARGE SCALE GENOMIC DNA]</scope>
    <source>
        <strain evidence="2">cv. AM560-2</strain>
    </source>
</reference>